<feature type="domain" description="Major facilitator superfamily (MFS) profile" evidence="8">
    <location>
        <begin position="1"/>
        <end position="406"/>
    </location>
</feature>
<name>A0A1L8RIK5_9ENTE</name>
<proteinExistence type="predicted"/>
<feature type="transmembrane region" description="Helical" evidence="7">
    <location>
        <begin position="233"/>
        <end position="258"/>
    </location>
</feature>
<sequence length="412" mass="45064">MKKQASTLTNPAWQKNTVLFISSQAITLFGSSIVQMAIIWQVALDTSSGLWITLLSLSGTLPQLIVSFFGGVLADRYARKKLIILADSFIAVVTFMLAMAILIGRTADLLPWLLVVSMLRSLGSGIQTPAVSAVIPQIVPEEHLIRYNGINSSMLAIVQFAAPAVAGAILYLAPFYVILLLDVLTAIIGLLILLFVVIPYKKLEPSKEKVSFFSDMKSGVSYAAKNSLVRQTLLAFGTFIFLCTPSGFLSVLMIERIFGDSYMYLSVNEMAGFAGMVVGGLILGMWGGFKTRQKTMALGLICYGLFSVMLGFVDKFWLFAALMFMISFFIPIVQSSATTLLQENVPEDKLGRVFSLFGIMYNGFMPLGMAFFGPLADKVEIQFLVIFCGIAILVLGFRLLFNLSVRGKATLK</sequence>
<dbReference type="Pfam" id="PF07690">
    <property type="entry name" value="MFS_1"/>
    <property type="match status" value="1"/>
</dbReference>
<feature type="transmembrane region" description="Helical" evidence="7">
    <location>
        <begin position="155"/>
        <end position="173"/>
    </location>
</feature>
<feature type="transmembrane region" description="Helical" evidence="7">
    <location>
        <begin position="319"/>
        <end position="341"/>
    </location>
</feature>
<comment type="subcellular location">
    <subcellularLocation>
        <location evidence="1">Cell membrane</location>
        <topology evidence="1">Multi-pass membrane protein</topology>
    </subcellularLocation>
</comment>
<evidence type="ECO:0000256" key="5">
    <source>
        <dbReference type="ARBA" id="ARBA00022989"/>
    </source>
</evidence>
<keyword evidence="2" id="KW-0813">Transport</keyword>
<feature type="transmembrane region" description="Helical" evidence="7">
    <location>
        <begin position="109"/>
        <end position="135"/>
    </location>
</feature>
<keyword evidence="3" id="KW-1003">Cell membrane</keyword>
<dbReference type="STRING" id="214095.RU97_GL001134"/>
<evidence type="ECO:0000256" key="3">
    <source>
        <dbReference type="ARBA" id="ARBA00022475"/>
    </source>
</evidence>
<feature type="transmembrane region" description="Helical" evidence="7">
    <location>
        <begin position="82"/>
        <end position="103"/>
    </location>
</feature>
<dbReference type="GO" id="GO:0022857">
    <property type="term" value="F:transmembrane transporter activity"/>
    <property type="evidence" value="ECO:0007669"/>
    <property type="project" value="InterPro"/>
</dbReference>
<dbReference type="InterPro" id="IPR020846">
    <property type="entry name" value="MFS_dom"/>
</dbReference>
<dbReference type="RefSeq" id="WP_067390398.1">
    <property type="nucleotide sequence ID" value="NZ_JXKH01000002.1"/>
</dbReference>
<dbReference type="GO" id="GO:0005886">
    <property type="term" value="C:plasma membrane"/>
    <property type="evidence" value="ECO:0007669"/>
    <property type="project" value="UniProtKB-SubCell"/>
</dbReference>
<feature type="transmembrane region" description="Helical" evidence="7">
    <location>
        <begin position="49"/>
        <end position="70"/>
    </location>
</feature>
<dbReference type="CDD" id="cd06173">
    <property type="entry name" value="MFS_MefA_like"/>
    <property type="match status" value="1"/>
</dbReference>
<evidence type="ECO:0000313" key="9">
    <source>
        <dbReference type="EMBL" id="OJG19563.1"/>
    </source>
</evidence>
<dbReference type="PANTHER" id="PTHR43266">
    <property type="entry name" value="MACROLIDE-EFFLUX PROTEIN"/>
    <property type="match status" value="1"/>
</dbReference>
<keyword evidence="4 7" id="KW-0812">Transmembrane</keyword>
<evidence type="ECO:0000256" key="1">
    <source>
        <dbReference type="ARBA" id="ARBA00004651"/>
    </source>
</evidence>
<feature type="transmembrane region" description="Helical" evidence="7">
    <location>
        <begin position="381"/>
        <end position="401"/>
    </location>
</feature>
<evidence type="ECO:0000256" key="6">
    <source>
        <dbReference type="ARBA" id="ARBA00023136"/>
    </source>
</evidence>
<accession>A0A1L8RIK5</accession>
<feature type="transmembrane region" description="Helical" evidence="7">
    <location>
        <begin position="20"/>
        <end position="43"/>
    </location>
</feature>
<gene>
    <name evidence="9" type="ORF">RU97_GL001134</name>
</gene>
<dbReference type="Proteomes" id="UP000181884">
    <property type="component" value="Unassembled WGS sequence"/>
</dbReference>
<keyword evidence="10" id="KW-1185">Reference proteome</keyword>
<feature type="transmembrane region" description="Helical" evidence="7">
    <location>
        <begin position="270"/>
        <end position="289"/>
    </location>
</feature>
<evidence type="ECO:0000256" key="7">
    <source>
        <dbReference type="SAM" id="Phobius"/>
    </source>
</evidence>
<feature type="transmembrane region" description="Helical" evidence="7">
    <location>
        <begin position="353"/>
        <end position="375"/>
    </location>
</feature>
<dbReference type="PROSITE" id="PS50850">
    <property type="entry name" value="MFS"/>
    <property type="match status" value="1"/>
</dbReference>
<feature type="transmembrane region" description="Helical" evidence="7">
    <location>
        <begin position="179"/>
        <end position="200"/>
    </location>
</feature>
<dbReference type="Gene3D" id="1.20.1250.20">
    <property type="entry name" value="MFS general substrate transporter like domains"/>
    <property type="match status" value="1"/>
</dbReference>
<evidence type="ECO:0000256" key="2">
    <source>
        <dbReference type="ARBA" id="ARBA00022448"/>
    </source>
</evidence>
<protein>
    <recommendedName>
        <fullName evidence="8">Major facilitator superfamily (MFS) profile domain-containing protein</fullName>
    </recommendedName>
</protein>
<dbReference type="InterPro" id="IPR011701">
    <property type="entry name" value="MFS"/>
</dbReference>
<evidence type="ECO:0000259" key="8">
    <source>
        <dbReference type="PROSITE" id="PS50850"/>
    </source>
</evidence>
<dbReference type="InterPro" id="IPR036259">
    <property type="entry name" value="MFS_trans_sf"/>
</dbReference>
<keyword evidence="6 7" id="KW-0472">Membrane</keyword>
<dbReference type="AlphaFoldDB" id="A0A1L8RIK5"/>
<comment type="caution">
    <text evidence="9">The sequence shown here is derived from an EMBL/GenBank/DDBJ whole genome shotgun (WGS) entry which is preliminary data.</text>
</comment>
<dbReference type="PANTHER" id="PTHR43266:SF10">
    <property type="entry name" value="BACILYSIN EXPORTER BACE-RELATED"/>
    <property type="match status" value="1"/>
</dbReference>
<evidence type="ECO:0000256" key="4">
    <source>
        <dbReference type="ARBA" id="ARBA00022692"/>
    </source>
</evidence>
<reference evidence="9 10" key="1">
    <citation type="submission" date="2014-12" db="EMBL/GenBank/DDBJ databases">
        <title>Draft genome sequences of 29 type strains of Enterococci.</title>
        <authorList>
            <person name="Zhong Z."/>
            <person name="Sun Z."/>
            <person name="Liu W."/>
            <person name="Zhang W."/>
            <person name="Zhang H."/>
        </authorList>
    </citation>
    <scope>NUCLEOTIDE SEQUENCE [LARGE SCALE GENOMIC DNA]</scope>
    <source>
        <strain evidence="9 10">DSM 17029</strain>
    </source>
</reference>
<feature type="transmembrane region" description="Helical" evidence="7">
    <location>
        <begin position="296"/>
        <end position="313"/>
    </location>
</feature>
<dbReference type="EMBL" id="JXKH01000002">
    <property type="protein sequence ID" value="OJG19563.1"/>
    <property type="molecule type" value="Genomic_DNA"/>
</dbReference>
<organism evidence="9 10">
    <name type="scientific">Enterococcus canis</name>
    <dbReference type="NCBI Taxonomy" id="214095"/>
    <lineage>
        <taxon>Bacteria</taxon>
        <taxon>Bacillati</taxon>
        <taxon>Bacillota</taxon>
        <taxon>Bacilli</taxon>
        <taxon>Lactobacillales</taxon>
        <taxon>Enterococcaceae</taxon>
        <taxon>Enterococcus</taxon>
    </lineage>
</organism>
<keyword evidence="5 7" id="KW-1133">Transmembrane helix</keyword>
<dbReference type="SUPFAM" id="SSF103473">
    <property type="entry name" value="MFS general substrate transporter"/>
    <property type="match status" value="1"/>
</dbReference>
<evidence type="ECO:0000313" key="10">
    <source>
        <dbReference type="Proteomes" id="UP000181884"/>
    </source>
</evidence>